<reference evidence="12" key="1">
    <citation type="submission" date="2023-05" db="EMBL/GenBank/DDBJ databases">
        <title>High-quality long-read genome of Scophthalmus maximus.</title>
        <authorList>
            <person name="Lien S."/>
            <person name="Martinez P."/>
        </authorList>
    </citation>
    <scope>NUCLEOTIDE SEQUENCE [LARGE SCALE GENOMIC DNA]</scope>
</reference>
<evidence type="ECO:0000256" key="9">
    <source>
        <dbReference type="ARBA" id="ARBA00039150"/>
    </source>
</evidence>
<name>A0A8D3ARA6_SCOMX</name>
<dbReference type="GO" id="GO:0004771">
    <property type="term" value="F:sterol ester esterase activity"/>
    <property type="evidence" value="ECO:0007669"/>
    <property type="project" value="UniProtKB-EC"/>
</dbReference>
<evidence type="ECO:0000313" key="13">
    <source>
        <dbReference type="Proteomes" id="UP000694558"/>
    </source>
</evidence>
<accession>A0A8D3ARA6</accession>
<evidence type="ECO:0000256" key="3">
    <source>
        <dbReference type="ARBA" id="ARBA00008300"/>
    </source>
</evidence>
<dbReference type="SUPFAM" id="SSF53474">
    <property type="entry name" value="alpha/beta-Hydrolases"/>
    <property type="match status" value="1"/>
</dbReference>
<dbReference type="GO" id="GO:0019915">
    <property type="term" value="P:lipid storage"/>
    <property type="evidence" value="ECO:0007669"/>
    <property type="project" value="InterPro"/>
</dbReference>
<evidence type="ECO:0000256" key="10">
    <source>
        <dbReference type="ARBA" id="ARBA00049527"/>
    </source>
</evidence>
<dbReference type="GO" id="GO:0160077">
    <property type="term" value="P:lipid droplet fusion"/>
    <property type="evidence" value="ECO:0007669"/>
    <property type="project" value="UniProtKB-ARBA"/>
</dbReference>
<protein>
    <recommendedName>
        <fullName evidence="4">Lipid droplet-associated hydrolase</fullName>
        <ecNumber evidence="9">3.1.1.13</ecNumber>
    </recommendedName>
    <alternativeName>
        <fullName evidence="8">Lipid droplet-associated serine hydrolase</fullName>
    </alternativeName>
</protein>
<dbReference type="Pfam" id="PF10230">
    <property type="entry name" value="LIDHydrolase"/>
    <property type="match status" value="1"/>
</dbReference>
<gene>
    <name evidence="12" type="primary">ldah</name>
</gene>
<evidence type="ECO:0000256" key="11">
    <source>
        <dbReference type="SAM" id="MobiDB-lite"/>
    </source>
</evidence>
<dbReference type="FunFam" id="3.40.50.1820:FF:000068">
    <property type="entry name" value="Lipid droplet associated hydrolase"/>
    <property type="match status" value="1"/>
</dbReference>
<reference evidence="12" key="2">
    <citation type="submission" date="2025-08" db="UniProtKB">
        <authorList>
            <consortium name="Ensembl"/>
        </authorList>
    </citation>
    <scope>IDENTIFICATION</scope>
</reference>
<dbReference type="PANTHER" id="PTHR13390:SF0">
    <property type="entry name" value="LIPID DROPLET-ASSOCIATED HYDROLASE"/>
    <property type="match status" value="1"/>
</dbReference>
<evidence type="ECO:0000256" key="6">
    <source>
        <dbReference type="ARBA" id="ARBA00022801"/>
    </source>
</evidence>
<dbReference type="AlphaFoldDB" id="A0A8D3ARA6"/>
<dbReference type="InterPro" id="IPR029058">
    <property type="entry name" value="AB_hydrolase_fold"/>
</dbReference>
<dbReference type="GO" id="GO:0005783">
    <property type="term" value="C:endoplasmic reticulum"/>
    <property type="evidence" value="ECO:0007669"/>
    <property type="project" value="UniProtKB-SubCell"/>
</dbReference>
<dbReference type="Ensembl" id="ENSSMAT00000022513.2">
    <property type="protein sequence ID" value="ENSSMAP00000022254.2"/>
    <property type="gene ID" value="ENSSMAG00000013608.2"/>
</dbReference>
<dbReference type="GO" id="GO:0035356">
    <property type="term" value="P:intracellular triglyceride homeostasis"/>
    <property type="evidence" value="ECO:0007669"/>
    <property type="project" value="UniProtKB-ARBA"/>
</dbReference>
<sequence>MKILRSLKCYLKMFCLCYKTLLSRYPPAKVTSMNVTRSPCRPTRKNCDGRDSGGKMNNSRTLQSWLQTGRIRMEGNISNWSQSQLTEARGGVDSGLVANANISQRTNSQSPVPCTVFLLCTGNPGIVGFYRSFMQTLHSKFGYRHPVWAVSHAGHCVPPDSMDMVEDASFAAEGDVFGLNGQIEHKLAFLREHVPRETRLVLVGHSIGCYVILEMMKRDPDLKILKAVMLFPTIERMAQTPQGKVMTPVLCHMRYVAYLPLFLLSLLPDTLKSSLVKLVFGGIHSLDLSVLRPTVGLLSGDCAANAMYMGAQEMKKVLERDNLTITNNLEKLIFYHGSMDHWCPVQYYHDIKRDFPRGDIRLCEKGFRHAFVLDAGREVGRMVAEWIRGDLTNL</sequence>
<comment type="subcellular location">
    <subcellularLocation>
        <location evidence="1">Endoplasmic reticulum</location>
    </subcellularLocation>
    <subcellularLocation>
        <location evidence="2">Lipid droplet</location>
    </subcellularLocation>
</comment>
<keyword evidence="5" id="KW-0551">Lipid droplet</keyword>
<keyword evidence="6" id="KW-0378">Hydrolase</keyword>
<dbReference type="GO" id="GO:0005811">
    <property type="term" value="C:lipid droplet"/>
    <property type="evidence" value="ECO:0007669"/>
    <property type="project" value="UniProtKB-SubCell"/>
</dbReference>
<dbReference type="Proteomes" id="UP000694558">
    <property type="component" value="Chromosome 17"/>
</dbReference>
<dbReference type="Gene3D" id="3.40.50.1820">
    <property type="entry name" value="alpha/beta hydrolase"/>
    <property type="match status" value="1"/>
</dbReference>
<evidence type="ECO:0000256" key="2">
    <source>
        <dbReference type="ARBA" id="ARBA00004502"/>
    </source>
</evidence>
<evidence type="ECO:0000256" key="1">
    <source>
        <dbReference type="ARBA" id="ARBA00004240"/>
    </source>
</evidence>
<dbReference type="PANTHER" id="PTHR13390">
    <property type="entry name" value="LIPASE"/>
    <property type="match status" value="1"/>
</dbReference>
<evidence type="ECO:0000256" key="8">
    <source>
        <dbReference type="ARBA" id="ARBA00031924"/>
    </source>
</evidence>
<evidence type="ECO:0000256" key="5">
    <source>
        <dbReference type="ARBA" id="ARBA00022677"/>
    </source>
</evidence>
<keyword evidence="7" id="KW-0256">Endoplasmic reticulum</keyword>
<proteinExistence type="inferred from homology"/>
<dbReference type="EC" id="3.1.1.13" evidence="9"/>
<dbReference type="InterPro" id="IPR019363">
    <property type="entry name" value="LDAH"/>
</dbReference>
<evidence type="ECO:0000256" key="7">
    <source>
        <dbReference type="ARBA" id="ARBA00022824"/>
    </source>
</evidence>
<comment type="catalytic activity">
    <reaction evidence="10">
        <text>a cholesterol ester + H2O = cholesterol + a fatty acid + H(+)</text>
        <dbReference type="Rhea" id="RHEA:36403"/>
        <dbReference type="ChEBI" id="CHEBI:15377"/>
        <dbReference type="ChEBI" id="CHEBI:15378"/>
        <dbReference type="ChEBI" id="CHEBI:16113"/>
        <dbReference type="ChEBI" id="CHEBI:17002"/>
        <dbReference type="ChEBI" id="CHEBI:28868"/>
        <dbReference type="EC" id="3.1.1.13"/>
    </reaction>
    <physiologicalReaction direction="left-to-right" evidence="10">
        <dbReference type="Rhea" id="RHEA:36404"/>
    </physiologicalReaction>
</comment>
<comment type="similarity">
    <text evidence="3">Belongs to the AB hydrolase superfamily. LDAH family.</text>
</comment>
<dbReference type="GO" id="GO:0042632">
    <property type="term" value="P:cholesterol homeostasis"/>
    <property type="evidence" value="ECO:0007669"/>
    <property type="project" value="UniProtKB-ARBA"/>
</dbReference>
<evidence type="ECO:0000313" key="12">
    <source>
        <dbReference type="Ensembl" id="ENSSMAP00000022254.2"/>
    </source>
</evidence>
<organism evidence="12 13">
    <name type="scientific">Scophthalmus maximus</name>
    <name type="common">Turbot</name>
    <name type="synonym">Psetta maxima</name>
    <dbReference type="NCBI Taxonomy" id="52904"/>
    <lineage>
        <taxon>Eukaryota</taxon>
        <taxon>Metazoa</taxon>
        <taxon>Chordata</taxon>
        <taxon>Craniata</taxon>
        <taxon>Vertebrata</taxon>
        <taxon>Euteleostomi</taxon>
        <taxon>Actinopterygii</taxon>
        <taxon>Neopterygii</taxon>
        <taxon>Teleostei</taxon>
        <taxon>Neoteleostei</taxon>
        <taxon>Acanthomorphata</taxon>
        <taxon>Carangaria</taxon>
        <taxon>Pleuronectiformes</taxon>
        <taxon>Pleuronectoidei</taxon>
        <taxon>Scophthalmidae</taxon>
        <taxon>Scophthalmus</taxon>
    </lineage>
</organism>
<dbReference type="GeneTree" id="ENSGT00390000009688"/>
<evidence type="ECO:0000256" key="4">
    <source>
        <dbReference type="ARBA" id="ARBA00019242"/>
    </source>
</evidence>
<feature type="region of interest" description="Disordered" evidence="11">
    <location>
        <begin position="33"/>
        <end position="59"/>
    </location>
</feature>